<feature type="compositionally biased region" description="Gly residues" evidence="1">
    <location>
        <begin position="9"/>
        <end position="32"/>
    </location>
</feature>
<evidence type="ECO:0000313" key="2">
    <source>
        <dbReference type="EMBL" id="BCJ65951.1"/>
    </source>
</evidence>
<proteinExistence type="predicted"/>
<dbReference type="EMBL" id="AP023359">
    <property type="protein sequence ID" value="BCJ65951.1"/>
    <property type="molecule type" value="Genomic_DNA"/>
</dbReference>
<name>A0A810MXI9_9ACTN</name>
<gene>
    <name evidence="2" type="ORF">Prubr_29720</name>
</gene>
<feature type="region of interest" description="Disordered" evidence="1">
    <location>
        <begin position="1"/>
        <end position="37"/>
    </location>
</feature>
<accession>A0A810MXI9</accession>
<keyword evidence="3" id="KW-1185">Reference proteome</keyword>
<organism evidence="2 3">
    <name type="scientific">Polymorphospora rubra</name>
    <dbReference type="NCBI Taxonomy" id="338584"/>
    <lineage>
        <taxon>Bacteria</taxon>
        <taxon>Bacillati</taxon>
        <taxon>Actinomycetota</taxon>
        <taxon>Actinomycetes</taxon>
        <taxon>Micromonosporales</taxon>
        <taxon>Micromonosporaceae</taxon>
        <taxon>Polymorphospora</taxon>
    </lineage>
</organism>
<dbReference type="Proteomes" id="UP000680866">
    <property type="component" value="Chromosome"/>
</dbReference>
<sequence length="133" mass="12040">MLGSVATDGGSGGTGGGSGGTGGDCGEAGGDCGPAWGTRSSGIDQPCVGWVGTVARPVGGTVARPRDVPGGGGGTDAPSECGPAAGCGGWAGGPGCPSAVCPSNPPCGFGGTPSTGPGCESCLPTGPSSRSET</sequence>
<dbReference type="KEGG" id="pry:Prubr_29720"/>
<reference evidence="2" key="1">
    <citation type="submission" date="2020-08" db="EMBL/GenBank/DDBJ databases">
        <title>Whole genome shotgun sequence of Polymorphospora rubra NBRC 101157.</title>
        <authorList>
            <person name="Komaki H."/>
            <person name="Tamura T."/>
        </authorList>
    </citation>
    <scope>NUCLEOTIDE SEQUENCE</scope>
    <source>
        <strain evidence="2">NBRC 101157</strain>
    </source>
</reference>
<evidence type="ECO:0000313" key="3">
    <source>
        <dbReference type="Proteomes" id="UP000680866"/>
    </source>
</evidence>
<protein>
    <submittedName>
        <fullName evidence="2">Uncharacterized protein</fullName>
    </submittedName>
</protein>
<feature type="region of interest" description="Disordered" evidence="1">
    <location>
        <begin position="112"/>
        <end position="133"/>
    </location>
</feature>
<dbReference type="AlphaFoldDB" id="A0A810MXI9"/>
<evidence type="ECO:0000256" key="1">
    <source>
        <dbReference type="SAM" id="MobiDB-lite"/>
    </source>
</evidence>
<feature type="region of interest" description="Disordered" evidence="1">
    <location>
        <begin position="59"/>
        <end position="79"/>
    </location>
</feature>